<keyword evidence="4" id="KW-1185">Reference proteome</keyword>
<dbReference type="Proteomes" id="UP001465755">
    <property type="component" value="Unassembled WGS sequence"/>
</dbReference>
<gene>
    <name evidence="3" type="ORF">WJX73_007424</name>
</gene>
<evidence type="ECO:0000256" key="1">
    <source>
        <dbReference type="SAM" id="Coils"/>
    </source>
</evidence>
<reference evidence="3 4" key="1">
    <citation type="journal article" date="2024" name="Nat. Commun.">
        <title>Phylogenomics reveals the evolutionary origins of lichenization in chlorophyte algae.</title>
        <authorList>
            <person name="Puginier C."/>
            <person name="Libourel C."/>
            <person name="Otte J."/>
            <person name="Skaloud P."/>
            <person name="Haon M."/>
            <person name="Grisel S."/>
            <person name="Petersen M."/>
            <person name="Berrin J.G."/>
            <person name="Delaux P.M."/>
            <person name="Dal Grande F."/>
            <person name="Keller J."/>
        </authorList>
    </citation>
    <scope>NUCLEOTIDE SEQUENCE [LARGE SCALE GENOMIC DNA]</scope>
    <source>
        <strain evidence="3 4">SAG 2036</strain>
    </source>
</reference>
<evidence type="ECO:0000313" key="3">
    <source>
        <dbReference type="EMBL" id="KAK9809610.1"/>
    </source>
</evidence>
<feature type="compositionally biased region" description="Polar residues" evidence="2">
    <location>
        <begin position="79"/>
        <end position="97"/>
    </location>
</feature>
<feature type="region of interest" description="Disordered" evidence="2">
    <location>
        <begin position="418"/>
        <end position="463"/>
    </location>
</feature>
<proteinExistence type="predicted"/>
<dbReference type="EMBL" id="JALJOQ010000018">
    <property type="protein sequence ID" value="KAK9809610.1"/>
    <property type="molecule type" value="Genomic_DNA"/>
</dbReference>
<evidence type="ECO:0008006" key="5">
    <source>
        <dbReference type="Google" id="ProtNLM"/>
    </source>
</evidence>
<feature type="region of interest" description="Disordered" evidence="2">
    <location>
        <begin position="77"/>
        <end position="101"/>
    </location>
</feature>
<dbReference type="AlphaFoldDB" id="A0AAW1PID5"/>
<name>A0AAW1PID5_9CHLO</name>
<evidence type="ECO:0000313" key="4">
    <source>
        <dbReference type="Proteomes" id="UP001465755"/>
    </source>
</evidence>
<accession>A0AAW1PID5</accession>
<dbReference type="CDD" id="cd14688">
    <property type="entry name" value="bZIP_YAP"/>
    <property type="match status" value="1"/>
</dbReference>
<keyword evidence="1" id="KW-0175">Coiled coil</keyword>
<comment type="caution">
    <text evidence="3">The sequence shown here is derived from an EMBL/GenBank/DDBJ whole genome shotgun (WGS) entry which is preliminary data.</text>
</comment>
<evidence type="ECO:0000256" key="2">
    <source>
        <dbReference type="SAM" id="MobiDB-lite"/>
    </source>
</evidence>
<sequence length="647" mass="72135">MPPSTRKSGHDRGVSSAQSVPGLAVGNQAPELQLHEQDDLFQQILTGLLPVGAEYHDPAFVVPAELPFPEGFGALPGRASSQAASTSGIPHQSSLPDNDQLEDQRGCKELVRVRERNRQAQKRFRSRQKEHLAESQRAIEELTTKMAELTAEKQRVDLRNRVLGHLLELTNAQVSDTRALQEAQQAHLRILGQESMKVWSNIPGVTLPTEACSIHFPVFVEEDFPRLLEWQNRLLQEGGWDPASGAGRQLTTQVMLRRNEEARYAMFSDWFTALHGYNVEATERMACPDGPSTSFWAQVLAGLHLTQTQQQAIISARAQLVSLVAAIRLKRERVVIALGLALLQNQMNSGTCQAAKDLQASLEEERLAVLDFLYAAVDNTLTAAQEAHLDVHSYPWYPCIWHMSCLLTARARHQLHIQQQQQQQQERQEADPAADTWESAKRLRSQGSSEAGPPDEAGDWSEERHTQQLLAELPAMDPAASSRLSAQHSAFRMLTSPITACGIGLRFKRGLVAIPVPDNVADQTNDVPRLPSIAQLSQLSIMDCMMGKYKQESGAAQTSGEYGWCLQRALRVRERRSKLLSNHHKRHCLVLPVHRGGHSRVLCRHLFELRALPALRKTLESLIGTKELPAELQSMMRLQGSDRMASL</sequence>
<feature type="coiled-coil region" evidence="1">
    <location>
        <begin position="125"/>
        <end position="159"/>
    </location>
</feature>
<protein>
    <recommendedName>
        <fullName evidence="5">BZIP domain-containing protein</fullName>
    </recommendedName>
</protein>
<feature type="region of interest" description="Disordered" evidence="2">
    <location>
        <begin position="1"/>
        <end position="28"/>
    </location>
</feature>
<organism evidence="3 4">
    <name type="scientific">Symbiochloris irregularis</name>
    <dbReference type="NCBI Taxonomy" id="706552"/>
    <lineage>
        <taxon>Eukaryota</taxon>
        <taxon>Viridiplantae</taxon>
        <taxon>Chlorophyta</taxon>
        <taxon>core chlorophytes</taxon>
        <taxon>Trebouxiophyceae</taxon>
        <taxon>Trebouxiales</taxon>
        <taxon>Trebouxiaceae</taxon>
        <taxon>Symbiochloris</taxon>
    </lineage>
</organism>